<evidence type="ECO:0000313" key="3">
    <source>
        <dbReference type="Proteomes" id="UP000230586"/>
    </source>
</evidence>
<evidence type="ECO:0000256" key="1">
    <source>
        <dbReference type="SAM" id="Phobius"/>
    </source>
</evidence>
<keyword evidence="1" id="KW-1133">Transmembrane helix</keyword>
<accession>A0A2M6XSE3</accession>
<dbReference type="EMBL" id="PEXX01000043">
    <property type="protein sequence ID" value="PIU10556.1"/>
    <property type="molecule type" value="Genomic_DNA"/>
</dbReference>
<feature type="transmembrane region" description="Helical" evidence="1">
    <location>
        <begin position="37"/>
        <end position="63"/>
    </location>
</feature>
<keyword evidence="1" id="KW-0812">Transmembrane</keyword>
<proteinExistence type="predicted"/>
<organism evidence="2 3">
    <name type="scientific">Candidatus Kuenenbacteria bacterium CG08_land_8_20_14_0_20_37_23</name>
    <dbReference type="NCBI Taxonomy" id="1974617"/>
    <lineage>
        <taxon>Bacteria</taxon>
        <taxon>Candidatus Kueneniibacteriota</taxon>
    </lineage>
</organism>
<gene>
    <name evidence="2" type="ORF">COT27_02505</name>
</gene>
<evidence type="ECO:0000313" key="2">
    <source>
        <dbReference type="EMBL" id="PIU10556.1"/>
    </source>
</evidence>
<keyword evidence="1" id="KW-0472">Membrane</keyword>
<dbReference type="Proteomes" id="UP000230586">
    <property type="component" value="Unassembled WGS sequence"/>
</dbReference>
<feature type="transmembrane region" description="Helical" evidence="1">
    <location>
        <begin position="100"/>
        <end position="124"/>
    </location>
</feature>
<reference evidence="3" key="1">
    <citation type="submission" date="2017-09" db="EMBL/GenBank/DDBJ databases">
        <title>Depth-based differentiation of microbial function through sediment-hosted aquifers and enrichment of novel symbionts in the deep terrestrial subsurface.</title>
        <authorList>
            <person name="Probst A.J."/>
            <person name="Ladd B."/>
            <person name="Jarett J.K."/>
            <person name="Geller-Mcgrath D.E."/>
            <person name="Sieber C.M.K."/>
            <person name="Emerson J.B."/>
            <person name="Anantharaman K."/>
            <person name="Thomas B.C."/>
            <person name="Malmstrom R."/>
            <person name="Stieglmeier M."/>
            <person name="Klingl A."/>
            <person name="Woyke T."/>
            <person name="Ryan C.M."/>
            <person name="Banfield J.F."/>
        </authorList>
    </citation>
    <scope>NUCLEOTIDE SEQUENCE [LARGE SCALE GENOMIC DNA]</scope>
</reference>
<feature type="transmembrane region" description="Helical" evidence="1">
    <location>
        <begin position="69"/>
        <end position="88"/>
    </location>
</feature>
<dbReference type="AlphaFoldDB" id="A0A2M6XSE3"/>
<feature type="transmembrane region" description="Helical" evidence="1">
    <location>
        <begin position="139"/>
        <end position="161"/>
    </location>
</feature>
<evidence type="ECO:0008006" key="4">
    <source>
        <dbReference type="Google" id="ProtNLM"/>
    </source>
</evidence>
<protein>
    <recommendedName>
        <fullName evidence="4">Rod shape-determining protein MreD</fullName>
    </recommendedName>
</protein>
<feature type="transmembrane region" description="Helical" evidence="1">
    <location>
        <begin position="6"/>
        <end position="25"/>
    </location>
</feature>
<comment type="caution">
    <text evidence="2">The sequence shown here is derived from an EMBL/GenBank/DDBJ whole genome shotgun (WGS) entry which is preliminary data.</text>
</comment>
<name>A0A2M6XSE3_9BACT</name>
<sequence length="174" mass="20084">MLRFLMVLIFGIAILAVQTALLPVISGGMASAINLPLIFFIFASVFSSRQSVLALAAVLGLLIDISASTFFGFFILIFMAEFLILKFFQNNVLRNKNLFSFLALNWLGIFIWKVVYIFLFYGWLKFQVFNFSEVIDWRYLLYGFYGFICHTLIILILYVLLPGFKRRLNDDIVN</sequence>